<dbReference type="InterPro" id="IPR003594">
    <property type="entry name" value="HATPase_dom"/>
</dbReference>
<keyword evidence="3" id="KW-0597">Phosphoprotein</keyword>
<dbReference type="CDD" id="cd00082">
    <property type="entry name" value="HisKA"/>
    <property type="match status" value="1"/>
</dbReference>
<dbReference type="AlphaFoldDB" id="A0A1G8AMY1"/>
<dbReference type="InterPro" id="IPR000014">
    <property type="entry name" value="PAS"/>
</dbReference>
<feature type="transmembrane region" description="Helical" evidence="9">
    <location>
        <begin position="21"/>
        <end position="40"/>
    </location>
</feature>
<dbReference type="SMART" id="SM00091">
    <property type="entry name" value="PAS"/>
    <property type="match status" value="1"/>
</dbReference>
<dbReference type="InterPro" id="IPR004358">
    <property type="entry name" value="Sig_transdc_His_kin-like_C"/>
</dbReference>
<dbReference type="InterPro" id="IPR013767">
    <property type="entry name" value="PAS_fold"/>
</dbReference>
<dbReference type="PRINTS" id="PR00344">
    <property type="entry name" value="BCTRLSENSOR"/>
</dbReference>
<dbReference type="Gene3D" id="3.30.450.20">
    <property type="entry name" value="PAS domain"/>
    <property type="match status" value="1"/>
</dbReference>
<dbReference type="STRING" id="1121419.SAMN05443529_11159"/>
<dbReference type="Pfam" id="PF00989">
    <property type="entry name" value="PAS"/>
    <property type="match status" value="1"/>
</dbReference>
<evidence type="ECO:0000256" key="9">
    <source>
        <dbReference type="SAM" id="Phobius"/>
    </source>
</evidence>
<dbReference type="Pfam" id="PF00512">
    <property type="entry name" value="HisKA"/>
    <property type="match status" value="1"/>
</dbReference>
<dbReference type="EMBL" id="FNCP01000011">
    <property type="protein sequence ID" value="SDH22203.1"/>
    <property type="molecule type" value="Genomic_DNA"/>
</dbReference>
<feature type="transmembrane region" description="Helical" evidence="9">
    <location>
        <begin position="187"/>
        <end position="206"/>
    </location>
</feature>
<dbReference type="SUPFAM" id="SSF55874">
    <property type="entry name" value="ATPase domain of HSP90 chaperone/DNA topoisomerase II/histidine kinase"/>
    <property type="match status" value="1"/>
</dbReference>
<dbReference type="Gene3D" id="1.10.287.130">
    <property type="match status" value="1"/>
</dbReference>
<keyword evidence="7" id="KW-0067">ATP-binding</keyword>
<keyword evidence="5" id="KW-0547">Nucleotide-binding</keyword>
<dbReference type="SUPFAM" id="SSF47384">
    <property type="entry name" value="Homodimeric domain of signal transducing histidine kinase"/>
    <property type="match status" value="1"/>
</dbReference>
<evidence type="ECO:0000256" key="4">
    <source>
        <dbReference type="ARBA" id="ARBA00022679"/>
    </source>
</evidence>
<protein>
    <recommendedName>
        <fullName evidence="2">histidine kinase</fullName>
        <ecNumber evidence="2">2.7.13.3</ecNumber>
    </recommendedName>
</protein>
<evidence type="ECO:0000256" key="5">
    <source>
        <dbReference type="ARBA" id="ARBA00022741"/>
    </source>
</evidence>
<dbReference type="SUPFAM" id="SSF55785">
    <property type="entry name" value="PYP-like sensor domain (PAS domain)"/>
    <property type="match status" value="1"/>
</dbReference>
<feature type="domain" description="Histidine kinase" evidence="10">
    <location>
        <begin position="395"/>
        <end position="599"/>
    </location>
</feature>
<gene>
    <name evidence="12" type="ORF">SAMN05443529_11159</name>
</gene>
<dbReference type="SMART" id="SM00388">
    <property type="entry name" value="HisKA"/>
    <property type="match status" value="1"/>
</dbReference>
<keyword evidence="8" id="KW-0902">Two-component regulatory system</keyword>
<dbReference type="InterPro" id="IPR036097">
    <property type="entry name" value="HisK_dim/P_sf"/>
</dbReference>
<evidence type="ECO:0000256" key="8">
    <source>
        <dbReference type="ARBA" id="ARBA00023012"/>
    </source>
</evidence>
<dbReference type="GO" id="GO:0000155">
    <property type="term" value="F:phosphorelay sensor kinase activity"/>
    <property type="evidence" value="ECO:0007669"/>
    <property type="project" value="InterPro"/>
</dbReference>
<dbReference type="EC" id="2.7.13.3" evidence="2"/>
<dbReference type="PROSITE" id="PS50112">
    <property type="entry name" value="PAS"/>
    <property type="match status" value="1"/>
</dbReference>
<dbReference type="RefSeq" id="WP_092333185.1">
    <property type="nucleotide sequence ID" value="NZ_FNCP01000011.1"/>
</dbReference>
<dbReference type="InterPro" id="IPR035965">
    <property type="entry name" value="PAS-like_dom_sf"/>
</dbReference>
<dbReference type="PANTHER" id="PTHR43065:SF46">
    <property type="entry name" value="C4-DICARBOXYLATE TRANSPORT SENSOR PROTEIN DCTB"/>
    <property type="match status" value="1"/>
</dbReference>
<dbReference type="GO" id="GO:0006355">
    <property type="term" value="P:regulation of DNA-templated transcription"/>
    <property type="evidence" value="ECO:0007669"/>
    <property type="project" value="InterPro"/>
</dbReference>
<organism evidence="12 13">
    <name type="scientific">Desulfosporosinus hippei DSM 8344</name>
    <dbReference type="NCBI Taxonomy" id="1121419"/>
    <lineage>
        <taxon>Bacteria</taxon>
        <taxon>Bacillati</taxon>
        <taxon>Bacillota</taxon>
        <taxon>Clostridia</taxon>
        <taxon>Eubacteriales</taxon>
        <taxon>Desulfitobacteriaceae</taxon>
        <taxon>Desulfosporosinus</taxon>
    </lineage>
</organism>
<keyword evidence="9" id="KW-0812">Transmembrane</keyword>
<dbReference type="GO" id="GO:0005524">
    <property type="term" value="F:ATP binding"/>
    <property type="evidence" value="ECO:0007669"/>
    <property type="project" value="UniProtKB-KW"/>
</dbReference>
<feature type="domain" description="PAS" evidence="11">
    <location>
        <begin position="265"/>
        <end position="335"/>
    </location>
</feature>
<accession>A0A1G8AMY1</accession>
<keyword evidence="4" id="KW-0808">Transferase</keyword>
<dbReference type="InterPro" id="IPR036890">
    <property type="entry name" value="HATPase_C_sf"/>
</dbReference>
<keyword evidence="13" id="KW-1185">Reference proteome</keyword>
<evidence type="ECO:0000256" key="7">
    <source>
        <dbReference type="ARBA" id="ARBA00022840"/>
    </source>
</evidence>
<dbReference type="NCBIfam" id="TIGR00229">
    <property type="entry name" value="sensory_box"/>
    <property type="match status" value="1"/>
</dbReference>
<dbReference type="Pfam" id="PF02518">
    <property type="entry name" value="HATPase_c"/>
    <property type="match status" value="1"/>
</dbReference>
<dbReference type="Proteomes" id="UP000198656">
    <property type="component" value="Unassembled WGS sequence"/>
</dbReference>
<evidence type="ECO:0000259" key="11">
    <source>
        <dbReference type="PROSITE" id="PS50112"/>
    </source>
</evidence>
<sequence length="606" mass="69096">MMAKINIKDYLVKQPIIQITLFKVIVSIFLFLILFILFYGQNFWEKQAIKFNYELLSIVSSVQGETQLSIWKIEKIKKDIGLSKDNKIGQINIIVQSIIKNNNNNYNYNHSIGYYDNELNQAFLDNDKNTISFNEINSELDLNKINSISKDNKIIKVSLPIYEQGRLVGYVFGYAHNSDLVLTSFNVMSAIIILALSLSALIMISIRKHMKQLQWYLEKFGHIIMHGNSGKEEILNKLPELKPVLKKITSFTNDLKEVNSALEISKINFIKIMEGISDGFYAIDRNWQFTFVNKETQRFMGKSNVDLVGKNILEVFPEFKDSISYEKILKAMDENQTVHWEAGGLANPNQDHEFHAYPYNEGLTVFFRDITEAKRQQQEIDRLERLNLIGQLAAGISHEIRNPLTTVKGFLQFFGSKAQYQNDKEYMDLMIAEIDRANIIITDFLSLAKSNSDNVKSQNLNEVINKVLPMLQADAFNNNKEVVVELNTLPNIMINENEIKQLILNLVRNGLEATAENGHVRICTHLKEDKVVLEIKDQGKGIPQVIQEKIGTPFFTTKESGTGLGLVISTGIAQRHRASFDFKTGPEGTTFYTAFPAKLAQGKDLI</sequence>
<evidence type="ECO:0000313" key="13">
    <source>
        <dbReference type="Proteomes" id="UP000198656"/>
    </source>
</evidence>
<dbReference type="SMART" id="SM00387">
    <property type="entry name" value="HATPase_c"/>
    <property type="match status" value="1"/>
</dbReference>
<dbReference type="InterPro" id="IPR005467">
    <property type="entry name" value="His_kinase_dom"/>
</dbReference>
<keyword evidence="6" id="KW-0418">Kinase</keyword>
<reference evidence="13" key="1">
    <citation type="submission" date="2016-10" db="EMBL/GenBank/DDBJ databases">
        <authorList>
            <person name="Varghese N."/>
            <person name="Submissions S."/>
        </authorList>
    </citation>
    <scope>NUCLEOTIDE SEQUENCE [LARGE SCALE GENOMIC DNA]</scope>
    <source>
        <strain evidence="13">DSM 8344</strain>
    </source>
</reference>
<dbReference type="PROSITE" id="PS50109">
    <property type="entry name" value="HIS_KIN"/>
    <property type="match status" value="1"/>
</dbReference>
<dbReference type="OrthoDB" id="505470at2"/>
<comment type="catalytic activity">
    <reaction evidence="1">
        <text>ATP + protein L-histidine = ADP + protein N-phospho-L-histidine.</text>
        <dbReference type="EC" id="2.7.13.3"/>
    </reaction>
</comment>
<evidence type="ECO:0000259" key="10">
    <source>
        <dbReference type="PROSITE" id="PS50109"/>
    </source>
</evidence>
<name>A0A1G8AMY1_9FIRM</name>
<evidence type="ECO:0000256" key="1">
    <source>
        <dbReference type="ARBA" id="ARBA00000085"/>
    </source>
</evidence>
<proteinExistence type="predicted"/>
<dbReference type="Gene3D" id="3.30.565.10">
    <property type="entry name" value="Histidine kinase-like ATPase, C-terminal domain"/>
    <property type="match status" value="1"/>
</dbReference>
<keyword evidence="9" id="KW-1133">Transmembrane helix</keyword>
<evidence type="ECO:0000256" key="6">
    <source>
        <dbReference type="ARBA" id="ARBA00022777"/>
    </source>
</evidence>
<evidence type="ECO:0000256" key="3">
    <source>
        <dbReference type="ARBA" id="ARBA00022553"/>
    </source>
</evidence>
<dbReference type="InterPro" id="IPR003661">
    <property type="entry name" value="HisK_dim/P_dom"/>
</dbReference>
<keyword evidence="9" id="KW-0472">Membrane</keyword>
<evidence type="ECO:0000313" key="12">
    <source>
        <dbReference type="EMBL" id="SDH22203.1"/>
    </source>
</evidence>
<dbReference type="CDD" id="cd00130">
    <property type="entry name" value="PAS"/>
    <property type="match status" value="1"/>
</dbReference>
<dbReference type="PANTHER" id="PTHR43065">
    <property type="entry name" value="SENSOR HISTIDINE KINASE"/>
    <property type="match status" value="1"/>
</dbReference>
<evidence type="ECO:0000256" key="2">
    <source>
        <dbReference type="ARBA" id="ARBA00012438"/>
    </source>
</evidence>